<name>A0A6A6P544_9PEZI</name>
<feature type="compositionally biased region" description="Polar residues" evidence="6">
    <location>
        <begin position="327"/>
        <end position="346"/>
    </location>
</feature>
<dbReference type="OrthoDB" id="5329176at2759"/>
<keyword evidence="10" id="KW-1185">Reference proteome</keyword>
<feature type="compositionally biased region" description="Pro residues" evidence="6">
    <location>
        <begin position="395"/>
        <end position="411"/>
    </location>
</feature>
<evidence type="ECO:0000256" key="1">
    <source>
        <dbReference type="ARBA" id="ARBA00004141"/>
    </source>
</evidence>
<dbReference type="Pfam" id="PF20684">
    <property type="entry name" value="Fung_rhodopsin"/>
    <property type="match status" value="1"/>
</dbReference>
<dbReference type="Proteomes" id="UP000799766">
    <property type="component" value="Unassembled WGS sequence"/>
</dbReference>
<dbReference type="PANTHER" id="PTHR33048:SF123">
    <property type="entry name" value="INTEGRAL MEMBRANE PROTEIN"/>
    <property type="match status" value="1"/>
</dbReference>
<organism evidence="9 10">
    <name type="scientific">Lineolata rhizophorae</name>
    <dbReference type="NCBI Taxonomy" id="578093"/>
    <lineage>
        <taxon>Eukaryota</taxon>
        <taxon>Fungi</taxon>
        <taxon>Dikarya</taxon>
        <taxon>Ascomycota</taxon>
        <taxon>Pezizomycotina</taxon>
        <taxon>Dothideomycetes</taxon>
        <taxon>Dothideomycetes incertae sedis</taxon>
        <taxon>Lineolatales</taxon>
        <taxon>Lineolataceae</taxon>
        <taxon>Lineolata</taxon>
    </lineage>
</organism>
<comment type="subcellular location">
    <subcellularLocation>
        <location evidence="1">Membrane</location>
        <topology evidence="1">Multi-pass membrane protein</topology>
    </subcellularLocation>
</comment>
<dbReference type="AlphaFoldDB" id="A0A6A6P544"/>
<feature type="transmembrane region" description="Helical" evidence="7">
    <location>
        <begin position="64"/>
        <end position="85"/>
    </location>
</feature>
<feature type="compositionally biased region" description="Polar residues" evidence="6">
    <location>
        <begin position="377"/>
        <end position="386"/>
    </location>
</feature>
<gene>
    <name evidence="9" type="ORF">BDY21DRAFT_362619</name>
</gene>
<feature type="region of interest" description="Disordered" evidence="6">
    <location>
        <begin position="294"/>
        <end position="447"/>
    </location>
</feature>
<proteinExistence type="inferred from homology"/>
<evidence type="ECO:0000313" key="10">
    <source>
        <dbReference type="Proteomes" id="UP000799766"/>
    </source>
</evidence>
<evidence type="ECO:0000259" key="8">
    <source>
        <dbReference type="Pfam" id="PF20684"/>
    </source>
</evidence>
<evidence type="ECO:0000313" key="9">
    <source>
        <dbReference type="EMBL" id="KAF2459140.1"/>
    </source>
</evidence>
<evidence type="ECO:0000256" key="4">
    <source>
        <dbReference type="ARBA" id="ARBA00023136"/>
    </source>
</evidence>
<dbReference type="InterPro" id="IPR052337">
    <property type="entry name" value="SAT4-like"/>
</dbReference>
<dbReference type="PANTHER" id="PTHR33048">
    <property type="entry name" value="PTH11-LIKE INTEGRAL MEMBRANE PROTEIN (AFU_ORTHOLOGUE AFUA_5G11245)"/>
    <property type="match status" value="1"/>
</dbReference>
<evidence type="ECO:0000256" key="7">
    <source>
        <dbReference type="SAM" id="Phobius"/>
    </source>
</evidence>
<dbReference type="InterPro" id="IPR049326">
    <property type="entry name" value="Rhodopsin_dom_fungi"/>
</dbReference>
<evidence type="ECO:0000256" key="2">
    <source>
        <dbReference type="ARBA" id="ARBA00022692"/>
    </source>
</evidence>
<evidence type="ECO:0000256" key="3">
    <source>
        <dbReference type="ARBA" id="ARBA00022989"/>
    </source>
</evidence>
<feature type="transmembrane region" description="Helical" evidence="7">
    <location>
        <begin position="106"/>
        <end position="126"/>
    </location>
</feature>
<feature type="domain" description="Rhodopsin" evidence="8">
    <location>
        <begin position="41"/>
        <end position="289"/>
    </location>
</feature>
<sequence>MADGGAPPPLTEPSSGERARQHELIAVSAAFCAMSTIALAARMYSRHFIVCSVGVDDWFMISGWLFAIGYLIMIALGVTYGMGLHGTAIAFNNMIDILKDTLAIEVIYYFAIYAIKMSILFQYLRFAVTRKFRILCVYTMAILSIFIVICFIVTMAQCIPLKEMWDLLEAVEGKCINTTAFFYNPVSHRDFPGTSGFNIVTDIWIIGLPIRTLSSIQRPNREKLALFVVFGMGVFSCVASIVRLHTIYQYTLSSDPFYDSVQVNLWSMIEINIAIACASIPSLKPLVSKAARVRTRQARSGPSTYDYSKDATDFSSSAESGTVPGSPGSTQQSPWATAVSSPTNVFSMDHVVASMPPPPPPPQPSPSPPPHAITRYDSASDSTSTERGLPIQGSAPPPPPPPPSIGAPPPQRFHRYPPDQARGYQGGAGAFYQRHAGGPENYGHQVV</sequence>
<keyword evidence="4 7" id="KW-0472">Membrane</keyword>
<protein>
    <recommendedName>
        <fullName evidence="8">Rhodopsin domain-containing protein</fullName>
    </recommendedName>
</protein>
<feature type="compositionally biased region" description="Pro residues" evidence="6">
    <location>
        <begin position="355"/>
        <end position="371"/>
    </location>
</feature>
<feature type="transmembrane region" description="Helical" evidence="7">
    <location>
        <begin position="24"/>
        <end position="44"/>
    </location>
</feature>
<reference evidence="9" key="1">
    <citation type="journal article" date="2020" name="Stud. Mycol.">
        <title>101 Dothideomycetes genomes: a test case for predicting lifestyles and emergence of pathogens.</title>
        <authorList>
            <person name="Haridas S."/>
            <person name="Albert R."/>
            <person name="Binder M."/>
            <person name="Bloem J."/>
            <person name="Labutti K."/>
            <person name="Salamov A."/>
            <person name="Andreopoulos B."/>
            <person name="Baker S."/>
            <person name="Barry K."/>
            <person name="Bills G."/>
            <person name="Bluhm B."/>
            <person name="Cannon C."/>
            <person name="Castanera R."/>
            <person name="Culley D."/>
            <person name="Daum C."/>
            <person name="Ezra D."/>
            <person name="Gonzalez J."/>
            <person name="Henrissat B."/>
            <person name="Kuo A."/>
            <person name="Liang C."/>
            <person name="Lipzen A."/>
            <person name="Lutzoni F."/>
            <person name="Magnuson J."/>
            <person name="Mondo S."/>
            <person name="Nolan M."/>
            <person name="Ohm R."/>
            <person name="Pangilinan J."/>
            <person name="Park H.-J."/>
            <person name="Ramirez L."/>
            <person name="Alfaro M."/>
            <person name="Sun H."/>
            <person name="Tritt A."/>
            <person name="Yoshinaga Y."/>
            <person name="Zwiers L.-H."/>
            <person name="Turgeon B."/>
            <person name="Goodwin S."/>
            <person name="Spatafora J."/>
            <person name="Crous P."/>
            <person name="Grigoriev I."/>
        </authorList>
    </citation>
    <scope>NUCLEOTIDE SEQUENCE</scope>
    <source>
        <strain evidence="9">ATCC 16933</strain>
    </source>
</reference>
<dbReference type="GO" id="GO:0016020">
    <property type="term" value="C:membrane"/>
    <property type="evidence" value="ECO:0007669"/>
    <property type="project" value="UniProtKB-SubCell"/>
</dbReference>
<feature type="transmembrane region" description="Helical" evidence="7">
    <location>
        <begin position="224"/>
        <end position="245"/>
    </location>
</feature>
<comment type="similarity">
    <text evidence="5">Belongs to the SAT4 family.</text>
</comment>
<feature type="transmembrane region" description="Helical" evidence="7">
    <location>
        <begin position="132"/>
        <end position="154"/>
    </location>
</feature>
<keyword evidence="2 7" id="KW-0812">Transmembrane</keyword>
<evidence type="ECO:0000256" key="5">
    <source>
        <dbReference type="ARBA" id="ARBA00038359"/>
    </source>
</evidence>
<accession>A0A6A6P544</accession>
<keyword evidence="3 7" id="KW-1133">Transmembrane helix</keyword>
<dbReference type="EMBL" id="MU001676">
    <property type="protein sequence ID" value="KAF2459140.1"/>
    <property type="molecule type" value="Genomic_DNA"/>
</dbReference>
<evidence type="ECO:0000256" key="6">
    <source>
        <dbReference type="SAM" id="MobiDB-lite"/>
    </source>
</evidence>